<comment type="caution">
    <text evidence="2">The sequence shown here is derived from an EMBL/GenBank/DDBJ whole genome shotgun (WGS) entry which is preliminary data.</text>
</comment>
<proteinExistence type="inferred from homology"/>
<dbReference type="InterPro" id="IPR035959">
    <property type="entry name" value="RutC-like_sf"/>
</dbReference>
<name>A0A081XMS6_STRTO</name>
<dbReference type="PANTHER" id="PTHR11803:SF58">
    <property type="entry name" value="PROTEIN HMF1-RELATED"/>
    <property type="match status" value="1"/>
</dbReference>
<dbReference type="Gene3D" id="3.30.1330.40">
    <property type="entry name" value="RutC-like"/>
    <property type="match status" value="1"/>
</dbReference>
<evidence type="ECO:0000313" key="3">
    <source>
        <dbReference type="Proteomes" id="UP000028341"/>
    </source>
</evidence>
<dbReference type="InterPro" id="IPR006175">
    <property type="entry name" value="YjgF/YER057c/UK114"/>
</dbReference>
<sequence>MPLSTVEVPEDNEVFGVTAGAFERFGYSAAVRSNGLLFIAGLIGLRPDGTCPEDIEGQTEWALRRTEEVLRLEGLQLTDVVEVVSYHVDIHQHLAGFLNIKSRFFRDSRPAWSMIGASGLATPGRLIEIRSVAAYQ</sequence>
<accession>A0A081XMS6</accession>
<dbReference type="OrthoDB" id="9815126at2"/>
<gene>
    <name evidence="2" type="ORF">BU52_22645</name>
</gene>
<dbReference type="EMBL" id="JFCB01000022">
    <property type="protein sequence ID" value="KES04849.1"/>
    <property type="molecule type" value="Genomic_DNA"/>
</dbReference>
<keyword evidence="3" id="KW-1185">Reference proteome</keyword>
<dbReference type="STRING" id="55952.BU52_22645"/>
<evidence type="ECO:0000313" key="2">
    <source>
        <dbReference type="EMBL" id="KES04849.1"/>
    </source>
</evidence>
<dbReference type="SUPFAM" id="SSF55298">
    <property type="entry name" value="YjgF-like"/>
    <property type="match status" value="1"/>
</dbReference>
<reference evidence="2 3" key="1">
    <citation type="submission" date="2014-02" db="EMBL/GenBank/DDBJ databases">
        <title>The genome announcement of Streptomyces toyocaensis NRRL15009.</title>
        <authorList>
            <person name="Hong H.-J."/>
            <person name="Kwun M.J."/>
        </authorList>
    </citation>
    <scope>NUCLEOTIDE SEQUENCE [LARGE SCALE GENOMIC DNA]</scope>
    <source>
        <strain evidence="2 3">NRRL 15009</strain>
    </source>
</reference>
<evidence type="ECO:0000256" key="1">
    <source>
        <dbReference type="ARBA" id="ARBA00010552"/>
    </source>
</evidence>
<dbReference type="PANTHER" id="PTHR11803">
    <property type="entry name" value="2-IMINOBUTANOATE/2-IMINOPROPANOATE DEAMINASE RIDA"/>
    <property type="match status" value="1"/>
</dbReference>
<dbReference type="Pfam" id="PF01042">
    <property type="entry name" value="Ribonuc_L-PSP"/>
    <property type="match status" value="1"/>
</dbReference>
<dbReference type="GO" id="GO:0019239">
    <property type="term" value="F:deaminase activity"/>
    <property type="evidence" value="ECO:0007669"/>
    <property type="project" value="TreeGrafter"/>
</dbReference>
<dbReference type="AlphaFoldDB" id="A0A081XMS6"/>
<dbReference type="eggNOG" id="COG0251">
    <property type="taxonomic scope" value="Bacteria"/>
</dbReference>
<comment type="similarity">
    <text evidence="1">Belongs to the RutC family.</text>
</comment>
<organism evidence="2 3">
    <name type="scientific">Streptomyces toyocaensis</name>
    <dbReference type="NCBI Taxonomy" id="55952"/>
    <lineage>
        <taxon>Bacteria</taxon>
        <taxon>Bacillati</taxon>
        <taxon>Actinomycetota</taxon>
        <taxon>Actinomycetes</taxon>
        <taxon>Kitasatosporales</taxon>
        <taxon>Streptomycetaceae</taxon>
        <taxon>Streptomyces</taxon>
    </lineage>
</organism>
<dbReference type="Proteomes" id="UP000028341">
    <property type="component" value="Unassembled WGS sequence"/>
</dbReference>
<dbReference type="GO" id="GO:0005829">
    <property type="term" value="C:cytosol"/>
    <property type="evidence" value="ECO:0007669"/>
    <property type="project" value="TreeGrafter"/>
</dbReference>
<protein>
    <submittedName>
        <fullName evidence="2">Uncharacterized protein</fullName>
    </submittedName>
</protein>